<evidence type="ECO:0000313" key="1">
    <source>
        <dbReference type="EMBL" id="MBF2735552.1"/>
    </source>
</evidence>
<name>A0A930UFP1_9GAMM</name>
<dbReference type="InterPro" id="IPR003789">
    <property type="entry name" value="Asn/Gln_tRNA_amidoTrase-B-like"/>
</dbReference>
<dbReference type="Gene3D" id="1.10.10.410">
    <property type="match status" value="1"/>
</dbReference>
<dbReference type="PANTHER" id="PTHR28055:SF1">
    <property type="entry name" value="ALTERED INHERITANCE OF MITOCHONDRIA PROTEIN 41, MITOCHONDRIAL"/>
    <property type="match status" value="1"/>
</dbReference>
<accession>A0A930UFP1</accession>
<reference evidence="1" key="1">
    <citation type="submission" date="2020-10" db="EMBL/GenBank/DDBJ databases">
        <title>An improved Amphimedon queenslandica hologenome assembly reveals how three proteobacterial symbionts can extend the metabolic phenotypic of their marine sponge host.</title>
        <authorList>
            <person name="Degnan B."/>
            <person name="Degnan S."/>
            <person name="Xiang X."/>
        </authorList>
    </citation>
    <scope>NUCLEOTIDE SEQUENCE</scope>
    <source>
        <strain evidence="1">AqS2</strain>
    </source>
</reference>
<dbReference type="GO" id="GO:0016884">
    <property type="term" value="F:carbon-nitrogen ligase activity, with glutamine as amido-N-donor"/>
    <property type="evidence" value="ECO:0007669"/>
    <property type="project" value="InterPro"/>
</dbReference>
<dbReference type="Proteomes" id="UP000604381">
    <property type="component" value="Unassembled WGS sequence"/>
</dbReference>
<dbReference type="EMBL" id="JADHEI010000040">
    <property type="protein sequence ID" value="MBF2735552.1"/>
    <property type="molecule type" value="Genomic_DNA"/>
</dbReference>
<keyword evidence="2" id="KW-1185">Reference proteome</keyword>
<comment type="caution">
    <text evidence="1">The sequence shown here is derived from an EMBL/GenBank/DDBJ whole genome shotgun (WGS) entry which is preliminary data.</text>
</comment>
<protein>
    <submittedName>
        <fullName evidence="1">GatB/YqeY domain-containing protein</fullName>
    </submittedName>
</protein>
<evidence type="ECO:0000313" key="2">
    <source>
        <dbReference type="Proteomes" id="UP000604381"/>
    </source>
</evidence>
<dbReference type="InterPro" id="IPR042184">
    <property type="entry name" value="YqeY/Aim41_N"/>
</dbReference>
<dbReference type="InterPro" id="IPR023168">
    <property type="entry name" value="GatB_Yqey_C_2"/>
</dbReference>
<dbReference type="SUPFAM" id="SSF89095">
    <property type="entry name" value="GatB/YqeY motif"/>
    <property type="match status" value="1"/>
</dbReference>
<dbReference type="Gene3D" id="1.10.1510.10">
    <property type="entry name" value="Uncharacterised protein YqeY/AIM41 PF09424, N-terminal domain"/>
    <property type="match status" value="1"/>
</dbReference>
<proteinExistence type="predicted"/>
<dbReference type="Pfam" id="PF09424">
    <property type="entry name" value="YqeY"/>
    <property type="match status" value="1"/>
</dbReference>
<organism evidence="1 2">
    <name type="scientific">Candidatus Amphirhobacter heronislandensis</name>
    <dbReference type="NCBI Taxonomy" id="1732024"/>
    <lineage>
        <taxon>Bacteria</taxon>
        <taxon>Pseudomonadati</taxon>
        <taxon>Pseudomonadota</taxon>
        <taxon>Gammaproteobacteria</taxon>
        <taxon>Candidatus Tethybacterales</taxon>
        <taxon>Candidatus Tethybacteraceae</taxon>
        <taxon>Candidatus Amphirhobacter</taxon>
    </lineage>
</organism>
<dbReference type="InterPro" id="IPR019004">
    <property type="entry name" value="YqeY/Aim41"/>
</dbReference>
<sequence length="148" mass="15756">MGTETETRIAADLKAAMKARDAKRRGALKLLKAAIDKARIDADLDEAKVHALIASQRKQRLEAAELYAANGDAARKEQEEYEAALLAEYLPAQLDDAEVEARVDAAIAAAQAEGPRDMGKVMALLAKELGGAADMKQVSAKVKARLAG</sequence>
<gene>
    <name evidence="1" type="ORF">ISN26_05695</name>
</gene>
<dbReference type="AlphaFoldDB" id="A0A930UFP1"/>
<dbReference type="PANTHER" id="PTHR28055">
    <property type="entry name" value="ALTERED INHERITANCE OF MITOCHONDRIA PROTEIN 41, MITOCHONDRIAL"/>
    <property type="match status" value="1"/>
</dbReference>